<dbReference type="EMBL" id="UINC01111057">
    <property type="protein sequence ID" value="SVC78990.1"/>
    <property type="molecule type" value="Genomic_DNA"/>
</dbReference>
<feature type="domain" description="Leucine-binding protein" evidence="2">
    <location>
        <begin position="1"/>
        <end position="256"/>
    </location>
</feature>
<gene>
    <name evidence="3" type="ORF">METZ01_LOCUS331844</name>
</gene>
<dbReference type="InterPro" id="IPR028081">
    <property type="entry name" value="Leu-bd"/>
</dbReference>
<dbReference type="Gene3D" id="3.40.50.2300">
    <property type="match status" value="2"/>
</dbReference>
<reference evidence="3" key="1">
    <citation type="submission" date="2018-05" db="EMBL/GenBank/DDBJ databases">
        <authorList>
            <person name="Lanie J.A."/>
            <person name="Ng W.-L."/>
            <person name="Kazmierczak K.M."/>
            <person name="Andrzejewski T.M."/>
            <person name="Davidsen T.M."/>
            <person name="Wayne K.J."/>
            <person name="Tettelin H."/>
            <person name="Glass J.I."/>
            <person name="Rusch D."/>
            <person name="Podicherti R."/>
            <person name="Tsui H.-C.T."/>
            <person name="Winkler M.E."/>
        </authorList>
    </citation>
    <scope>NUCLEOTIDE SEQUENCE</scope>
</reference>
<dbReference type="PANTHER" id="PTHR47151">
    <property type="entry name" value="LEU/ILE/VAL-BINDING ABC TRANSPORTER SUBUNIT"/>
    <property type="match status" value="1"/>
</dbReference>
<organism evidence="3">
    <name type="scientific">marine metagenome</name>
    <dbReference type="NCBI Taxonomy" id="408172"/>
    <lineage>
        <taxon>unclassified sequences</taxon>
        <taxon>metagenomes</taxon>
        <taxon>ecological metagenomes</taxon>
    </lineage>
</organism>
<dbReference type="Pfam" id="PF13458">
    <property type="entry name" value="Peripla_BP_6"/>
    <property type="match status" value="1"/>
</dbReference>
<dbReference type="AlphaFoldDB" id="A0A382Q1W5"/>
<dbReference type="SUPFAM" id="SSF53822">
    <property type="entry name" value="Periplasmic binding protein-like I"/>
    <property type="match status" value="1"/>
</dbReference>
<sequence>GVVAGISGSYSGATRAAATIYQENATPYISAYAVHPDITRSGDYVFRTSFMGEVQGRAGAKLVGEMMGKKRVSIITLANDFGKSLEAGFKEKAADFGIEILGEYDYSIKDREFGPIVSKVKSESPDAIYASGYFFTAGPLVSQLREAGVDVPIVGQEGYDGEMFIKIAGPAAEGVIITTALDRDSTEPLAKAFIKGFQAKAGYPADMVSASTHTAVLVLAAALKQVDPSDKAALRGAIASTSINAATGNISFNKLGEVKKSVQVQIVRDGGWHHYAVISDPVLLAPPEE</sequence>
<evidence type="ECO:0000313" key="3">
    <source>
        <dbReference type="EMBL" id="SVC78990.1"/>
    </source>
</evidence>
<name>A0A382Q1W5_9ZZZZ</name>
<dbReference type="InterPro" id="IPR028082">
    <property type="entry name" value="Peripla_BP_I"/>
</dbReference>
<feature type="non-terminal residue" evidence="3">
    <location>
        <position position="1"/>
    </location>
</feature>
<dbReference type="PANTHER" id="PTHR47151:SF2">
    <property type="entry name" value="AMINO ACID BINDING PROTEIN"/>
    <property type="match status" value="1"/>
</dbReference>
<accession>A0A382Q1W5</accession>
<proteinExistence type="predicted"/>
<evidence type="ECO:0000259" key="2">
    <source>
        <dbReference type="Pfam" id="PF13458"/>
    </source>
</evidence>
<keyword evidence="1" id="KW-0732">Signal</keyword>
<protein>
    <recommendedName>
        <fullName evidence="2">Leucine-binding protein domain-containing protein</fullName>
    </recommendedName>
</protein>
<evidence type="ECO:0000256" key="1">
    <source>
        <dbReference type="ARBA" id="ARBA00022729"/>
    </source>
</evidence>